<feature type="compositionally biased region" description="Low complexity" evidence="1">
    <location>
        <begin position="1099"/>
        <end position="1109"/>
    </location>
</feature>
<dbReference type="InterPro" id="IPR011990">
    <property type="entry name" value="TPR-like_helical_dom_sf"/>
</dbReference>
<dbReference type="Proteomes" id="UP000528608">
    <property type="component" value="Unassembled WGS sequence"/>
</dbReference>
<feature type="region of interest" description="Disordered" evidence="1">
    <location>
        <begin position="245"/>
        <end position="266"/>
    </location>
</feature>
<name>A0A7W8B6C2_STREU</name>
<accession>A0A7W8B6C2</accession>
<dbReference type="RefSeq" id="WP_184742876.1">
    <property type="nucleotide sequence ID" value="NZ_JACHJF010000001.1"/>
</dbReference>
<sequence length="1411" mass="143465">MTAPPDEEGLGQLVARLRAATWDLTPEEIADAVWLARWVTPGDTAGTAGSPAAGPDGTPGAEAAPGEHGAAPAGEPREPGEPHGGVDDSAATTPGGGPHRPPARTVRAERTGPVALHAEGARQAAEPRETETFPIRVPTAASLPGLLGLQRALRPLRGYRSLAAPTRGPLDENATADQAARTGVLQPLYRRGGRRAAAMQLLMDASPSMVVWERMLEELRQTCAQLGAFRDVRVRYLHRAEDGTPLVGTSAAPGAGRPRPADQFRDPTGRRLTLVLSDCVGPLWQEGRAQQLLHHWSLTSPLAVVQPLPPRLWPRTALPADAGLLVRDPASGGRLGFDPDGYGPDPAPGALPVPVLPPTQEALGSWARLLAGPGRTTVRGAAGWVLPGHPPAPRPAPAGAPAGAEELLRAFRASASPGALRLATHLAAVPLTLPVMQLVQRAMLPDTGPMELAEVLLGGLLWRLPEPEPGPAADPADGHWYEFADGVREMLLRSLDQGAAALVLKHCSEFVERHFGKGARNFSALAVAQLSGRADGGPAPDPAEPPGAAAPEPELFAEVPARVVRWYRPVPVESGPLAEADRLLRLWHAQGDPTLLHEARELAGPAAAAAPETAEGVRARLVLGGVLHALAGTEAVRHAPDAGTGLLEEAAVLLTTAAGHATPGGAAHTEAALELAAVHEALWRATGDAGRLARAEAVLTALPPGTAIRHLRLGRVLLAQAERETTAELLVPPPPEPNAGPAPRPGAGTRSEAGHGSARDAGADPVTEPRPPHGSDGGAGAGTGPSADLGTAFPFGPGSGGESGESAESGEEAVPAYGTGVLAGSFPGAPTHPGAAAGPDDSTGSDSTVRPDARTPTPSDREPASPAGRGGVTSPGGEPVSSAGGGSAASPGGEPIPSAGPGSVTPPDREPVASAGRGSATSPGGEPDDWPGSGSTARSDARTLTPSDREPASPAVRGSAASPGDEPVPSADRGSVTPPGGEPDDSPGSDSTARPDVRTLTPSDREPVSPAGRGGVTSPGGESVSSADLGSATPTGGEPVPSADRGSVTPPGGEPVSPADLGSATPPDREPVPPAGPGSVTSSGTGDAPRTEGAAGRQAASAPGTRTGARAAAELRTACALLESSGAPPGQRCAALLDLARALGLSRAPGVEVLGALDRAEATAGDDGLLLRCRTEQARARTALRDWAAADEAYAAAADLTGAYSPARCELLAEWGESLLGRARRDRTASSAGRAEAVLREAFAISTGPAAGRARLQLLLARALVLRFARQGFLPDLYESCHLLEQAARRAPDPTARAEAWLELGAARTTLHERSASAPLDDAAAAFTAALAEARRAAGDLPGSVLAARAAHRYGDVVERMGRPRAALTAYQEAAREWRELTARLAAVPWAEVRDTQERVARLSAPRAGGA</sequence>
<organism evidence="2 3">
    <name type="scientific">Streptomyces eurocidicus</name>
    <name type="common">Streptoverticillium eurocidicus</name>
    <dbReference type="NCBI Taxonomy" id="66423"/>
    <lineage>
        <taxon>Bacteria</taxon>
        <taxon>Bacillati</taxon>
        <taxon>Actinomycetota</taxon>
        <taxon>Actinomycetes</taxon>
        <taxon>Kitasatosporales</taxon>
        <taxon>Streptomycetaceae</taxon>
        <taxon>Streptomyces</taxon>
    </lineage>
</organism>
<evidence type="ECO:0000313" key="2">
    <source>
        <dbReference type="EMBL" id="MBB5117012.1"/>
    </source>
</evidence>
<feature type="compositionally biased region" description="Low complexity" evidence="1">
    <location>
        <begin position="827"/>
        <end position="839"/>
    </location>
</feature>
<feature type="compositionally biased region" description="Basic and acidic residues" evidence="1">
    <location>
        <begin position="849"/>
        <end position="863"/>
    </location>
</feature>
<feature type="compositionally biased region" description="Basic and acidic residues" evidence="1">
    <location>
        <begin position="993"/>
        <end position="1007"/>
    </location>
</feature>
<evidence type="ECO:0000256" key="1">
    <source>
        <dbReference type="SAM" id="MobiDB-lite"/>
    </source>
</evidence>
<comment type="caution">
    <text evidence="2">The sequence shown here is derived from an EMBL/GenBank/DDBJ whole genome shotgun (WGS) entry which is preliminary data.</text>
</comment>
<protein>
    <submittedName>
        <fullName evidence="2">Tetratricopeptide (TPR) repeat protein</fullName>
    </submittedName>
</protein>
<feature type="region of interest" description="Disordered" evidence="1">
    <location>
        <begin position="727"/>
        <end position="1109"/>
    </location>
</feature>
<evidence type="ECO:0000313" key="3">
    <source>
        <dbReference type="Proteomes" id="UP000528608"/>
    </source>
</evidence>
<feature type="compositionally biased region" description="Pro residues" evidence="1">
    <location>
        <begin position="731"/>
        <end position="744"/>
    </location>
</feature>
<dbReference type="NCBIfam" id="NF041121">
    <property type="entry name" value="SAV_2336_NTERM"/>
    <property type="match status" value="1"/>
</dbReference>
<feature type="region of interest" description="Disordered" evidence="1">
    <location>
        <begin position="41"/>
        <end position="106"/>
    </location>
</feature>
<feature type="compositionally biased region" description="Polar residues" evidence="1">
    <location>
        <begin position="933"/>
        <end position="946"/>
    </location>
</feature>
<dbReference type="EMBL" id="JACHJF010000001">
    <property type="protein sequence ID" value="MBB5117012.1"/>
    <property type="molecule type" value="Genomic_DNA"/>
</dbReference>
<dbReference type="InterPro" id="IPR047738">
    <property type="entry name" value="SAV_2336-like_N"/>
</dbReference>
<feature type="compositionally biased region" description="Low complexity" evidence="1">
    <location>
        <begin position="41"/>
        <end position="74"/>
    </location>
</feature>
<reference evidence="2 3" key="1">
    <citation type="submission" date="2020-08" db="EMBL/GenBank/DDBJ databases">
        <title>Genomic Encyclopedia of Type Strains, Phase III (KMG-III): the genomes of soil and plant-associated and newly described type strains.</title>
        <authorList>
            <person name="Whitman W."/>
        </authorList>
    </citation>
    <scope>NUCLEOTIDE SEQUENCE [LARGE SCALE GENOMIC DNA]</scope>
    <source>
        <strain evidence="2 3">CECT 3259</strain>
    </source>
</reference>
<dbReference type="Gene3D" id="1.25.40.10">
    <property type="entry name" value="Tetratricopeptide repeat domain"/>
    <property type="match status" value="1"/>
</dbReference>
<feature type="compositionally biased region" description="Polar residues" evidence="1">
    <location>
        <begin position="1023"/>
        <end position="1034"/>
    </location>
</feature>
<feature type="compositionally biased region" description="Basic and acidic residues" evidence="1">
    <location>
        <begin position="75"/>
        <end position="86"/>
    </location>
</feature>
<gene>
    <name evidence="2" type="ORF">FHS36_000410</name>
</gene>
<feature type="compositionally biased region" description="Low complexity" evidence="1">
    <location>
        <begin position="875"/>
        <end position="903"/>
    </location>
</feature>
<proteinExistence type="predicted"/>